<sequence>MELKGKRINFLGDSITEGVGIASVEDAYWNLLKQNCGLLEARGYGIGGTRIARQHLPENPLWDQDFISRVDGMEPEADVIVVFGGTNDFGHGDAPLGTMSDRTPYTFYGACHVLIRKLLERYPEAELVFMTPLHRYVEERGGRRLKDFVQAIRETAEYYGISVVDLYARSGIQPQLECMQKRYCPDGLHPNEAGHQRIYRRLRGALESL</sequence>
<gene>
    <name evidence="2" type="ORF">H8S44_11805</name>
</gene>
<dbReference type="InterPro" id="IPR036514">
    <property type="entry name" value="SGNH_hydro_sf"/>
</dbReference>
<comment type="caution">
    <text evidence="2">The sequence shown here is derived from an EMBL/GenBank/DDBJ whole genome shotgun (WGS) entry which is preliminary data.</text>
</comment>
<keyword evidence="2" id="KW-0378">Hydrolase</keyword>
<evidence type="ECO:0000259" key="1">
    <source>
        <dbReference type="Pfam" id="PF13472"/>
    </source>
</evidence>
<proteinExistence type="predicted"/>
<dbReference type="Pfam" id="PF13472">
    <property type="entry name" value="Lipase_GDSL_2"/>
    <property type="match status" value="1"/>
</dbReference>
<dbReference type="GO" id="GO:0004622">
    <property type="term" value="F:phosphatidylcholine lysophospholipase activity"/>
    <property type="evidence" value="ECO:0007669"/>
    <property type="project" value="TreeGrafter"/>
</dbReference>
<dbReference type="InterPro" id="IPR013830">
    <property type="entry name" value="SGNH_hydro"/>
</dbReference>
<protein>
    <submittedName>
        <fullName evidence="2">SGNH/GDSL hydrolase family protein</fullName>
    </submittedName>
</protein>
<dbReference type="Proteomes" id="UP000649345">
    <property type="component" value="Unassembled WGS sequence"/>
</dbReference>
<evidence type="ECO:0000313" key="2">
    <source>
        <dbReference type="EMBL" id="MBC5660454.1"/>
    </source>
</evidence>
<dbReference type="SUPFAM" id="SSF52266">
    <property type="entry name" value="SGNH hydrolase"/>
    <property type="match status" value="1"/>
</dbReference>
<dbReference type="RefSeq" id="WP_186872317.1">
    <property type="nucleotide sequence ID" value="NZ_JACOOR010000006.1"/>
</dbReference>
<dbReference type="AlphaFoldDB" id="A0A923LDC5"/>
<evidence type="ECO:0000313" key="3">
    <source>
        <dbReference type="Proteomes" id="UP000649345"/>
    </source>
</evidence>
<dbReference type="PANTHER" id="PTHR30383:SF5">
    <property type="entry name" value="SGNH HYDROLASE-TYPE ESTERASE DOMAIN-CONTAINING PROTEIN"/>
    <property type="match status" value="1"/>
</dbReference>
<dbReference type="PANTHER" id="PTHR30383">
    <property type="entry name" value="THIOESTERASE 1/PROTEASE 1/LYSOPHOSPHOLIPASE L1"/>
    <property type="match status" value="1"/>
</dbReference>
<dbReference type="InterPro" id="IPR051532">
    <property type="entry name" value="Ester_Hydrolysis_Enzymes"/>
</dbReference>
<reference evidence="2" key="1">
    <citation type="submission" date="2020-08" db="EMBL/GenBank/DDBJ databases">
        <title>Genome public.</title>
        <authorList>
            <person name="Liu C."/>
            <person name="Sun Q."/>
        </authorList>
    </citation>
    <scope>NUCLEOTIDE SEQUENCE</scope>
    <source>
        <strain evidence="2">NSJ-68</strain>
    </source>
</reference>
<name>A0A923LDC5_9FIRM</name>
<accession>A0A923LDC5</accession>
<dbReference type="Gene3D" id="3.40.50.1110">
    <property type="entry name" value="SGNH hydrolase"/>
    <property type="match status" value="1"/>
</dbReference>
<dbReference type="CDD" id="cd00229">
    <property type="entry name" value="SGNH_hydrolase"/>
    <property type="match status" value="1"/>
</dbReference>
<organism evidence="2 3">
    <name type="scientific">Anaerosacchariphilus hominis</name>
    <dbReference type="NCBI Taxonomy" id="2763017"/>
    <lineage>
        <taxon>Bacteria</taxon>
        <taxon>Bacillati</taxon>
        <taxon>Bacillota</taxon>
        <taxon>Clostridia</taxon>
        <taxon>Lachnospirales</taxon>
        <taxon>Lachnospiraceae</taxon>
        <taxon>Anaerosacchariphilus</taxon>
    </lineage>
</organism>
<keyword evidence="3" id="KW-1185">Reference proteome</keyword>
<dbReference type="EMBL" id="JACOOR010000006">
    <property type="protein sequence ID" value="MBC5660454.1"/>
    <property type="molecule type" value="Genomic_DNA"/>
</dbReference>
<feature type="domain" description="SGNH hydrolase-type esterase" evidence="1">
    <location>
        <begin position="10"/>
        <end position="197"/>
    </location>
</feature>